<dbReference type="Gene3D" id="3.40.1090.10">
    <property type="entry name" value="Cytosolic phospholipase A2 catalytic domain"/>
    <property type="match status" value="2"/>
</dbReference>
<evidence type="ECO:0000256" key="5">
    <source>
        <dbReference type="SAM" id="MobiDB-lite"/>
    </source>
</evidence>
<feature type="short sequence motif" description="GXSXG" evidence="4">
    <location>
        <begin position="62"/>
        <end position="66"/>
    </location>
</feature>
<dbReference type="PANTHER" id="PTHR14226:SF25">
    <property type="entry name" value="PHOSPHOESTERASE"/>
    <property type="match status" value="1"/>
</dbReference>
<dbReference type="SUPFAM" id="SSF52151">
    <property type="entry name" value="FabD/lysophospholipase-like"/>
    <property type="match status" value="1"/>
</dbReference>
<organism evidence="7 8">
    <name type="scientific">Kineosporia babensis</name>
    <dbReference type="NCBI Taxonomy" id="499548"/>
    <lineage>
        <taxon>Bacteria</taxon>
        <taxon>Bacillati</taxon>
        <taxon>Actinomycetota</taxon>
        <taxon>Actinomycetes</taxon>
        <taxon>Kineosporiales</taxon>
        <taxon>Kineosporiaceae</taxon>
        <taxon>Kineosporia</taxon>
    </lineage>
</organism>
<dbReference type="AlphaFoldDB" id="A0A9X1NDD7"/>
<feature type="short sequence motif" description="DGA/G" evidence="4">
    <location>
        <begin position="187"/>
        <end position="189"/>
    </location>
</feature>
<dbReference type="InterPro" id="IPR016035">
    <property type="entry name" value="Acyl_Trfase/lysoPLipase"/>
</dbReference>
<feature type="active site" description="Nucleophile" evidence="4">
    <location>
        <position position="64"/>
    </location>
</feature>
<sequence length="365" mass="38935">MSLWRPALKLGEHLAHLTRSAESAQKPALVVQGGGMRGVYSIGALAALEDAGLREAFSVVVGSSAGAINGAYFLAGQANEGLRIYVEELSHRAFINPRRLWRVVDVDHLIDGVLKGARPLDVAALHAAPIPLLTVLTDAATGAACTVSSRDSQYDLYEVLRATAALPALYNKRIRLGGDLGERRFIDGGIVAPVPVEQALALDGVSEAVVVMTRSFDFKQDDLSTPMRMLGRMLARGQKPFVKDNISRPSEPYAELLARLKVENSLERRSTWTMAPSSIVTDRTTIDASVLEATAERGRQDLLALLEQEYRPISAEAGSGRQAVQVSTGPPSSSAVQASPQPISSSVQVSASDVSLPSSTTPLTE</sequence>
<dbReference type="Proteomes" id="UP001138997">
    <property type="component" value="Unassembled WGS sequence"/>
</dbReference>
<reference evidence="7" key="1">
    <citation type="submission" date="2021-11" db="EMBL/GenBank/DDBJ databases">
        <title>Streptomyces corallinus and Kineosporia corallina sp. nov., two new coral-derived marine actinobacteria.</title>
        <authorList>
            <person name="Buangrab K."/>
            <person name="Sutthacheep M."/>
            <person name="Yeemin T."/>
            <person name="Harunari E."/>
            <person name="Igarashi Y."/>
            <person name="Sripreechasak P."/>
            <person name="Kanchanasin P."/>
            <person name="Tanasupawat S."/>
            <person name="Phongsopitanun W."/>
        </authorList>
    </citation>
    <scope>NUCLEOTIDE SEQUENCE</scope>
    <source>
        <strain evidence="7">JCM 31032</strain>
    </source>
</reference>
<accession>A0A9X1NDD7</accession>
<evidence type="ECO:0000259" key="6">
    <source>
        <dbReference type="PROSITE" id="PS51635"/>
    </source>
</evidence>
<dbReference type="GO" id="GO:0016787">
    <property type="term" value="F:hydrolase activity"/>
    <property type="evidence" value="ECO:0007669"/>
    <property type="project" value="UniProtKB-UniRule"/>
</dbReference>
<evidence type="ECO:0000313" key="7">
    <source>
        <dbReference type="EMBL" id="MCD5311774.1"/>
    </source>
</evidence>
<comment type="caution">
    <text evidence="7">The sequence shown here is derived from an EMBL/GenBank/DDBJ whole genome shotgun (WGS) entry which is preliminary data.</text>
</comment>
<dbReference type="InterPro" id="IPR050301">
    <property type="entry name" value="NTE"/>
</dbReference>
<dbReference type="GO" id="GO:0016042">
    <property type="term" value="P:lipid catabolic process"/>
    <property type="evidence" value="ECO:0007669"/>
    <property type="project" value="UniProtKB-UniRule"/>
</dbReference>
<feature type="short sequence motif" description="GXGXXG" evidence="4">
    <location>
        <begin position="33"/>
        <end position="38"/>
    </location>
</feature>
<dbReference type="PROSITE" id="PS51635">
    <property type="entry name" value="PNPLA"/>
    <property type="match status" value="1"/>
</dbReference>
<keyword evidence="8" id="KW-1185">Reference proteome</keyword>
<proteinExistence type="predicted"/>
<feature type="domain" description="PNPLA" evidence="6">
    <location>
        <begin position="29"/>
        <end position="200"/>
    </location>
</feature>
<evidence type="ECO:0000256" key="4">
    <source>
        <dbReference type="PROSITE-ProRule" id="PRU01161"/>
    </source>
</evidence>
<dbReference type="EMBL" id="JAJOMB010000005">
    <property type="protein sequence ID" value="MCD5311774.1"/>
    <property type="molecule type" value="Genomic_DNA"/>
</dbReference>
<protein>
    <submittedName>
        <fullName evidence="7">Patatin family protein</fullName>
    </submittedName>
</protein>
<name>A0A9X1NDD7_9ACTN</name>
<feature type="active site" description="Proton acceptor" evidence="4">
    <location>
        <position position="187"/>
    </location>
</feature>
<dbReference type="PANTHER" id="PTHR14226">
    <property type="entry name" value="NEUROPATHY TARGET ESTERASE/SWISS CHEESE D.MELANOGASTER"/>
    <property type="match status" value="1"/>
</dbReference>
<keyword evidence="1 4" id="KW-0378">Hydrolase</keyword>
<feature type="compositionally biased region" description="Low complexity" evidence="5">
    <location>
        <begin position="330"/>
        <end position="355"/>
    </location>
</feature>
<evidence type="ECO:0000256" key="2">
    <source>
        <dbReference type="ARBA" id="ARBA00022963"/>
    </source>
</evidence>
<dbReference type="InterPro" id="IPR002641">
    <property type="entry name" value="PNPLA_dom"/>
</dbReference>
<gene>
    <name evidence="7" type="ORF">LR394_12760</name>
</gene>
<keyword evidence="2 4" id="KW-0442">Lipid degradation</keyword>
<dbReference type="Pfam" id="PF01734">
    <property type="entry name" value="Patatin"/>
    <property type="match status" value="1"/>
</dbReference>
<evidence type="ECO:0000313" key="8">
    <source>
        <dbReference type="Proteomes" id="UP001138997"/>
    </source>
</evidence>
<evidence type="ECO:0000256" key="1">
    <source>
        <dbReference type="ARBA" id="ARBA00022801"/>
    </source>
</evidence>
<dbReference type="InterPro" id="IPR037483">
    <property type="entry name" value="YjjU-like"/>
</dbReference>
<dbReference type="CDD" id="cd07208">
    <property type="entry name" value="Pat_hypo_Ecoli_yjju_like"/>
    <property type="match status" value="1"/>
</dbReference>
<feature type="compositionally biased region" description="Polar residues" evidence="5">
    <location>
        <begin position="356"/>
        <end position="365"/>
    </location>
</feature>
<feature type="region of interest" description="Disordered" evidence="5">
    <location>
        <begin position="316"/>
        <end position="365"/>
    </location>
</feature>
<evidence type="ECO:0000256" key="3">
    <source>
        <dbReference type="ARBA" id="ARBA00023098"/>
    </source>
</evidence>
<keyword evidence="3 4" id="KW-0443">Lipid metabolism</keyword>
<dbReference type="RefSeq" id="WP_231441307.1">
    <property type="nucleotide sequence ID" value="NZ_JAJOMB010000005.1"/>
</dbReference>